<accession>A0AA38M0C8</accession>
<dbReference type="Gene3D" id="3.40.225.10">
    <property type="entry name" value="Class II aldolase/adducin N-terminal domain"/>
    <property type="match status" value="1"/>
</dbReference>
<proteinExistence type="inferred from homology"/>
<evidence type="ECO:0000256" key="1">
    <source>
        <dbReference type="ARBA" id="ARBA00006274"/>
    </source>
</evidence>
<dbReference type="Proteomes" id="UP001168821">
    <property type="component" value="Unassembled WGS sequence"/>
</dbReference>
<protein>
    <recommendedName>
        <fullName evidence="2">Class II aldolase/adducin N-terminal domain-containing protein</fullName>
    </recommendedName>
</protein>
<keyword evidence="4" id="KW-1185">Reference proteome</keyword>
<organism evidence="3 4">
    <name type="scientific">Zophobas morio</name>
    <dbReference type="NCBI Taxonomy" id="2755281"/>
    <lineage>
        <taxon>Eukaryota</taxon>
        <taxon>Metazoa</taxon>
        <taxon>Ecdysozoa</taxon>
        <taxon>Arthropoda</taxon>
        <taxon>Hexapoda</taxon>
        <taxon>Insecta</taxon>
        <taxon>Pterygota</taxon>
        <taxon>Neoptera</taxon>
        <taxon>Endopterygota</taxon>
        <taxon>Coleoptera</taxon>
        <taxon>Polyphaga</taxon>
        <taxon>Cucujiformia</taxon>
        <taxon>Tenebrionidae</taxon>
        <taxon>Zophobas</taxon>
    </lineage>
</organism>
<gene>
    <name evidence="3" type="ORF">Zmor_004309</name>
</gene>
<comment type="caution">
    <text evidence="3">The sequence shown here is derived from an EMBL/GenBank/DDBJ whole genome shotgun (WGS) entry which is preliminary data.</text>
</comment>
<dbReference type="SUPFAM" id="SSF53639">
    <property type="entry name" value="AraD/HMP-PK domain-like"/>
    <property type="match status" value="1"/>
</dbReference>
<evidence type="ECO:0000259" key="2">
    <source>
        <dbReference type="Pfam" id="PF00596"/>
    </source>
</evidence>
<sequence>MDIEAYGTTHADSFEDKIHCTRNLTMEEIDEGYEMNTGKVIVETFEKYHNDILLNPAVLAKSHGLFTFGKSGMDAVNNAVITEQVSEMAFYTQMVSKEPIAKELFKKHNERKHGDNAYYGQKGDH</sequence>
<dbReference type="InterPro" id="IPR001303">
    <property type="entry name" value="Aldolase_II/adducin_N"/>
</dbReference>
<evidence type="ECO:0000313" key="4">
    <source>
        <dbReference type="Proteomes" id="UP001168821"/>
    </source>
</evidence>
<evidence type="ECO:0000313" key="3">
    <source>
        <dbReference type="EMBL" id="KAJ3625355.1"/>
    </source>
</evidence>
<dbReference type="Pfam" id="PF00596">
    <property type="entry name" value="Aldolase_II"/>
    <property type="match status" value="1"/>
</dbReference>
<dbReference type="EMBL" id="JALNTZ010001501">
    <property type="protein sequence ID" value="KAJ3625355.1"/>
    <property type="molecule type" value="Genomic_DNA"/>
</dbReference>
<feature type="domain" description="Class II aldolase/adducin N-terminal" evidence="2">
    <location>
        <begin position="3"/>
        <end position="89"/>
    </location>
</feature>
<comment type="similarity">
    <text evidence="1">Belongs to the aldolase class II family. Adducin subfamily.</text>
</comment>
<reference evidence="3" key="1">
    <citation type="journal article" date="2023" name="G3 (Bethesda)">
        <title>Whole genome assemblies of Zophobas morio and Tenebrio molitor.</title>
        <authorList>
            <person name="Kaur S."/>
            <person name="Stinson S.A."/>
            <person name="diCenzo G.C."/>
        </authorList>
    </citation>
    <scope>NUCLEOTIDE SEQUENCE</scope>
    <source>
        <strain evidence="3">QUZm001</strain>
    </source>
</reference>
<dbReference type="InterPro" id="IPR036409">
    <property type="entry name" value="Aldolase_II/adducin_N_sf"/>
</dbReference>
<name>A0AA38M0C8_9CUCU</name>
<dbReference type="AlphaFoldDB" id="A0AA38M0C8"/>